<dbReference type="GO" id="GO:0009055">
    <property type="term" value="F:electron transfer activity"/>
    <property type="evidence" value="ECO:0007669"/>
    <property type="project" value="InterPro"/>
</dbReference>
<comment type="cofactor">
    <cofactor evidence="1">
        <name>heme b</name>
        <dbReference type="ChEBI" id="CHEBI:60344"/>
    </cofactor>
</comment>
<evidence type="ECO:0000256" key="9">
    <source>
        <dbReference type="ARBA" id="ARBA00022989"/>
    </source>
</evidence>
<keyword evidence="6 13" id="KW-0812">Transmembrane</keyword>
<feature type="transmembrane region" description="Helical" evidence="13">
    <location>
        <begin position="94"/>
        <end position="112"/>
    </location>
</feature>
<dbReference type="InterPro" id="IPR052168">
    <property type="entry name" value="Cytochrome_b561_oxidase"/>
</dbReference>
<evidence type="ECO:0000256" key="3">
    <source>
        <dbReference type="ARBA" id="ARBA00022448"/>
    </source>
</evidence>
<keyword evidence="4" id="KW-1003">Cell membrane</keyword>
<keyword evidence="3" id="KW-0813">Transport</keyword>
<evidence type="ECO:0000256" key="8">
    <source>
        <dbReference type="ARBA" id="ARBA00022982"/>
    </source>
</evidence>
<dbReference type="PANTHER" id="PTHR30529:SF1">
    <property type="entry name" value="CYTOCHROME B561 HOMOLOG 2"/>
    <property type="match status" value="1"/>
</dbReference>
<keyword evidence="9 13" id="KW-1133">Transmembrane helix</keyword>
<dbReference type="SUPFAM" id="SSF81342">
    <property type="entry name" value="Transmembrane di-heme cytochromes"/>
    <property type="match status" value="1"/>
</dbReference>
<evidence type="ECO:0000256" key="2">
    <source>
        <dbReference type="ARBA" id="ARBA00004651"/>
    </source>
</evidence>
<dbReference type="EMBL" id="FRBR01000007">
    <property type="protein sequence ID" value="SHL92860.1"/>
    <property type="molecule type" value="Genomic_DNA"/>
</dbReference>
<evidence type="ECO:0000256" key="4">
    <source>
        <dbReference type="ARBA" id="ARBA00022475"/>
    </source>
</evidence>
<dbReference type="AlphaFoldDB" id="A0A1M7EMD7"/>
<dbReference type="GO" id="GO:0005886">
    <property type="term" value="C:plasma membrane"/>
    <property type="evidence" value="ECO:0007669"/>
    <property type="project" value="UniProtKB-SubCell"/>
</dbReference>
<evidence type="ECO:0000256" key="7">
    <source>
        <dbReference type="ARBA" id="ARBA00022723"/>
    </source>
</evidence>
<name>A0A1M7EMD7_9RHOB</name>
<evidence type="ECO:0000256" key="12">
    <source>
        <dbReference type="ARBA" id="ARBA00037975"/>
    </source>
</evidence>
<keyword evidence="16" id="KW-1185">Reference proteome</keyword>
<evidence type="ECO:0000313" key="16">
    <source>
        <dbReference type="Proteomes" id="UP000183974"/>
    </source>
</evidence>
<feature type="transmembrane region" description="Helical" evidence="13">
    <location>
        <begin position="21"/>
        <end position="40"/>
    </location>
</feature>
<reference evidence="15 16" key="1">
    <citation type="submission" date="2016-11" db="EMBL/GenBank/DDBJ databases">
        <authorList>
            <person name="Jaros S."/>
            <person name="Januszkiewicz K."/>
            <person name="Wedrychowicz H."/>
        </authorList>
    </citation>
    <scope>NUCLEOTIDE SEQUENCE [LARGE SCALE GENOMIC DNA]</scope>
    <source>
        <strain evidence="15 16">DSM 29589</strain>
    </source>
</reference>
<dbReference type="GO" id="GO:0022904">
    <property type="term" value="P:respiratory electron transport chain"/>
    <property type="evidence" value="ECO:0007669"/>
    <property type="project" value="InterPro"/>
</dbReference>
<keyword evidence="7" id="KW-0479">Metal-binding</keyword>
<dbReference type="InterPro" id="IPR016174">
    <property type="entry name" value="Di-haem_cyt_TM"/>
</dbReference>
<sequence length="182" mass="20393">MNMQVMDHARGYGVISRFFHWSMAALILWQAISAALHFLVDETPLADFFFAWHQPFGLLLLVLVALRAVWGLINIPRRPQHVGGLDKAAALGHVAMYGLLFAVPVIALIRSYGSGRGFSAFGIQIFDKFEPRIEWMTNLGSNWHGELGWVLLALTAGHIAMAVVHDRAWNENRIARMTRGSE</sequence>
<dbReference type="Gene3D" id="1.20.950.20">
    <property type="entry name" value="Transmembrane di-heme cytochromes, Chain C"/>
    <property type="match status" value="1"/>
</dbReference>
<feature type="transmembrane region" description="Helical" evidence="13">
    <location>
        <begin position="52"/>
        <end position="73"/>
    </location>
</feature>
<dbReference type="Proteomes" id="UP000183974">
    <property type="component" value="Unassembled WGS sequence"/>
</dbReference>
<evidence type="ECO:0000256" key="1">
    <source>
        <dbReference type="ARBA" id="ARBA00001970"/>
    </source>
</evidence>
<evidence type="ECO:0000256" key="13">
    <source>
        <dbReference type="SAM" id="Phobius"/>
    </source>
</evidence>
<keyword evidence="8" id="KW-0249">Electron transport</keyword>
<comment type="subcellular location">
    <subcellularLocation>
        <location evidence="2">Cell membrane</location>
        <topology evidence="2">Multi-pass membrane protein</topology>
    </subcellularLocation>
</comment>
<evidence type="ECO:0000256" key="6">
    <source>
        <dbReference type="ARBA" id="ARBA00022692"/>
    </source>
</evidence>
<dbReference type="GO" id="GO:0046872">
    <property type="term" value="F:metal ion binding"/>
    <property type="evidence" value="ECO:0007669"/>
    <property type="project" value="UniProtKB-KW"/>
</dbReference>
<evidence type="ECO:0000256" key="10">
    <source>
        <dbReference type="ARBA" id="ARBA00023004"/>
    </source>
</evidence>
<evidence type="ECO:0000256" key="5">
    <source>
        <dbReference type="ARBA" id="ARBA00022617"/>
    </source>
</evidence>
<keyword evidence="10" id="KW-0408">Iron</keyword>
<proteinExistence type="inferred from homology"/>
<dbReference type="Pfam" id="PF01292">
    <property type="entry name" value="Ni_hydr_CYTB"/>
    <property type="match status" value="1"/>
</dbReference>
<protein>
    <submittedName>
        <fullName evidence="15">Cytochrome b561</fullName>
    </submittedName>
</protein>
<dbReference type="PANTHER" id="PTHR30529">
    <property type="entry name" value="CYTOCHROME B561"/>
    <property type="match status" value="1"/>
</dbReference>
<dbReference type="GO" id="GO:0020037">
    <property type="term" value="F:heme binding"/>
    <property type="evidence" value="ECO:0007669"/>
    <property type="project" value="TreeGrafter"/>
</dbReference>
<keyword evidence="5" id="KW-0349">Heme</keyword>
<feature type="transmembrane region" description="Helical" evidence="13">
    <location>
        <begin position="147"/>
        <end position="169"/>
    </location>
</feature>
<accession>A0A1M7EMD7</accession>
<organism evidence="15 16">
    <name type="scientific">Roseovarius pacificus</name>
    <dbReference type="NCBI Taxonomy" id="337701"/>
    <lineage>
        <taxon>Bacteria</taxon>
        <taxon>Pseudomonadati</taxon>
        <taxon>Pseudomonadota</taxon>
        <taxon>Alphaproteobacteria</taxon>
        <taxon>Rhodobacterales</taxon>
        <taxon>Roseobacteraceae</taxon>
        <taxon>Roseovarius</taxon>
    </lineage>
</organism>
<keyword evidence="11 13" id="KW-0472">Membrane</keyword>
<comment type="similarity">
    <text evidence="12">Belongs to the cytochrome b561 family.</text>
</comment>
<dbReference type="RefSeq" id="WP_073035239.1">
    <property type="nucleotide sequence ID" value="NZ_BMLR01000007.1"/>
</dbReference>
<feature type="domain" description="Cytochrome b561 bacterial/Ni-hydrogenase" evidence="14">
    <location>
        <begin position="12"/>
        <end position="180"/>
    </location>
</feature>
<dbReference type="STRING" id="337701.SAMN05444398_107129"/>
<evidence type="ECO:0000313" key="15">
    <source>
        <dbReference type="EMBL" id="SHL92860.1"/>
    </source>
</evidence>
<gene>
    <name evidence="15" type="ORF">SAMN05444398_107129</name>
</gene>
<dbReference type="InterPro" id="IPR011577">
    <property type="entry name" value="Cyt_b561_bac/Ni-Hgenase"/>
</dbReference>
<evidence type="ECO:0000259" key="14">
    <source>
        <dbReference type="Pfam" id="PF01292"/>
    </source>
</evidence>
<evidence type="ECO:0000256" key="11">
    <source>
        <dbReference type="ARBA" id="ARBA00023136"/>
    </source>
</evidence>